<sequence>MSLNIDEATLKSVVEDVLKKLGQQAAAAPAKGSDCGCSKSSSKGRDGVFQDAGEAAEAASHAQKQLRKLGIAGRAKIVNIVKRTCAEKAEEWGKLEFEETKIGRLEHKVAKLAGIPGVPGVEWLAPRGMSGDHGITMEENTPFGVVGGITPVTHSIPTISCNIVSMVAAGNGVVFNAHPGGARCAAEAIRHYNRLFKAEVGIENLVTIIEKPTLESFESLCKSPHVDILCVTGGPGVVKAAMASGKRAICAGPGNPPVVVDESANLAKAARDIILGGAFDNNLLCVGEKQIFVLDKIYGAFLQAFKDAGAVQINDAQLAKLTEAAFTYKKDGGGCSHPVLNRDLVGADATRLAEVAGASCSASTQLLFAETDADHPFVMEEQMMPMVPVVRVRDIEEAIELARVSEHGYKHSSMIHSLNVEHMGMMARALDSTVFVKNGSCLAGLGTGGEGYSSFSIATTTGEGITTPDTFTRRRRCVMVDNLQMY</sequence>
<evidence type="ECO:0000256" key="2">
    <source>
        <dbReference type="ARBA" id="ARBA00023027"/>
    </source>
</evidence>
<dbReference type="Pfam" id="PF00171">
    <property type="entry name" value="Aldedh"/>
    <property type="match status" value="1"/>
</dbReference>
<keyword evidence="1" id="KW-0560">Oxidoreductase</keyword>
<dbReference type="SUPFAM" id="SSF53720">
    <property type="entry name" value="ALDH-like"/>
    <property type="match status" value="1"/>
</dbReference>
<evidence type="ECO:0000256" key="1">
    <source>
        <dbReference type="ARBA" id="ARBA00023002"/>
    </source>
</evidence>
<name>A0A842HC03_9BACT</name>
<dbReference type="Gene3D" id="3.40.309.10">
    <property type="entry name" value="Aldehyde Dehydrogenase, Chain A, domain 2"/>
    <property type="match status" value="1"/>
</dbReference>
<dbReference type="InterPro" id="IPR015590">
    <property type="entry name" value="Aldehyde_DH_dom"/>
</dbReference>
<feature type="domain" description="Aldehyde dehydrogenase" evidence="3">
    <location>
        <begin position="50"/>
        <end position="455"/>
    </location>
</feature>
<dbReference type="NCBIfam" id="NF011927">
    <property type="entry name" value="PRK15398.1"/>
    <property type="match status" value="1"/>
</dbReference>
<organism evidence="4 5">
    <name type="scientific">Ruficoccus amylovorans</name>
    <dbReference type="NCBI Taxonomy" id="1804625"/>
    <lineage>
        <taxon>Bacteria</taxon>
        <taxon>Pseudomonadati</taxon>
        <taxon>Verrucomicrobiota</taxon>
        <taxon>Opitutia</taxon>
        <taxon>Puniceicoccales</taxon>
        <taxon>Cerasicoccaceae</taxon>
        <taxon>Ruficoccus</taxon>
    </lineage>
</organism>
<comment type="caution">
    <text evidence="4">The sequence shown here is derived from an EMBL/GenBank/DDBJ whole genome shotgun (WGS) entry which is preliminary data.</text>
</comment>
<dbReference type="Gene3D" id="3.40.605.10">
    <property type="entry name" value="Aldehyde Dehydrogenase, Chain A, domain 1"/>
    <property type="match status" value="1"/>
</dbReference>
<proteinExistence type="predicted"/>
<dbReference type="PANTHER" id="PTHR11699">
    <property type="entry name" value="ALDEHYDE DEHYDROGENASE-RELATED"/>
    <property type="match status" value="1"/>
</dbReference>
<dbReference type="PIRSF" id="PIRSF036410">
    <property type="entry name" value="EutE_PduP"/>
    <property type="match status" value="1"/>
</dbReference>
<dbReference type="InterPro" id="IPR016163">
    <property type="entry name" value="Ald_DH_C"/>
</dbReference>
<dbReference type="GO" id="GO:0008774">
    <property type="term" value="F:acetaldehyde dehydrogenase (acetylating) activity"/>
    <property type="evidence" value="ECO:0007669"/>
    <property type="project" value="InterPro"/>
</dbReference>
<keyword evidence="5" id="KW-1185">Reference proteome</keyword>
<dbReference type="InterPro" id="IPR016161">
    <property type="entry name" value="Ald_DH/histidinol_DH"/>
</dbReference>
<protein>
    <submittedName>
        <fullName evidence="4">Aldehyde dehydrogenase EutE</fullName>
    </submittedName>
</protein>
<evidence type="ECO:0000313" key="4">
    <source>
        <dbReference type="EMBL" id="MBC2593147.1"/>
    </source>
</evidence>
<dbReference type="InterPro" id="IPR012408">
    <property type="entry name" value="Acetald_propionald_DH-rel"/>
</dbReference>
<dbReference type="InterPro" id="IPR016162">
    <property type="entry name" value="Ald_DH_N"/>
</dbReference>
<dbReference type="AlphaFoldDB" id="A0A842HC03"/>
<dbReference type="EMBL" id="JACHVB010000012">
    <property type="protein sequence ID" value="MBC2593147.1"/>
    <property type="molecule type" value="Genomic_DNA"/>
</dbReference>
<accession>A0A842HC03</accession>
<keyword evidence="2" id="KW-0520">NAD</keyword>
<evidence type="ECO:0000259" key="3">
    <source>
        <dbReference type="Pfam" id="PF00171"/>
    </source>
</evidence>
<dbReference type="Proteomes" id="UP000546464">
    <property type="component" value="Unassembled WGS sequence"/>
</dbReference>
<evidence type="ECO:0000313" key="5">
    <source>
        <dbReference type="Proteomes" id="UP000546464"/>
    </source>
</evidence>
<reference evidence="4 5" key="1">
    <citation type="submission" date="2020-07" db="EMBL/GenBank/DDBJ databases">
        <authorList>
            <person name="Feng X."/>
        </authorList>
    </citation>
    <scope>NUCLEOTIDE SEQUENCE [LARGE SCALE GENOMIC DNA]</scope>
    <source>
        <strain evidence="4 5">JCM31066</strain>
    </source>
</reference>
<dbReference type="RefSeq" id="WP_185674141.1">
    <property type="nucleotide sequence ID" value="NZ_JACHVB010000012.1"/>
</dbReference>
<gene>
    <name evidence="4" type="ORF">H5P28_02625</name>
</gene>